<evidence type="ECO:0000313" key="1">
    <source>
        <dbReference type="EMBL" id="KAI2381941.1"/>
    </source>
</evidence>
<accession>A0ACB8UNP2</accession>
<organism evidence="1">
    <name type="scientific">Ophidiomyces ophidiicola</name>
    <dbReference type="NCBI Taxonomy" id="1387563"/>
    <lineage>
        <taxon>Eukaryota</taxon>
        <taxon>Fungi</taxon>
        <taxon>Dikarya</taxon>
        <taxon>Ascomycota</taxon>
        <taxon>Pezizomycotina</taxon>
        <taxon>Eurotiomycetes</taxon>
        <taxon>Eurotiomycetidae</taxon>
        <taxon>Onygenales</taxon>
        <taxon>Onygenaceae</taxon>
        <taxon>Ophidiomyces</taxon>
    </lineage>
</organism>
<protein>
    <submittedName>
        <fullName evidence="1">Uncharacterized protein</fullName>
    </submittedName>
</protein>
<comment type="caution">
    <text evidence="1">The sequence shown here is derived from an EMBL/GenBank/DDBJ whole genome shotgun (WGS) entry which is preliminary data.</text>
</comment>
<dbReference type="EMBL" id="JALBCA010000156">
    <property type="protein sequence ID" value="KAI2381941.1"/>
    <property type="molecule type" value="Genomic_DNA"/>
</dbReference>
<reference evidence="1" key="1">
    <citation type="journal article" date="2022" name="bioRxiv">
        <title>Population genetic analysis of Ophidiomyces ophidiicola, the causative agent of snake fungal disease, indicates recent introductions to the USA.</title>
        <authorList>
            <person name="Ladner J.T."/>
            <person name="Palmer J.M."/>
            <person name="Ettinger C.L."/>
            <person name="Stajich J.E."/>
            <person name="Farrell T.M."/>
            <person name="Glorioso B.M."/>
            <person name="Lawson B."/>
            <person name="Price S.J."/>
            <person name="Stengle A.G."/>
            <person name="Grear D.A."/>
            <person name="Lorch J.M."/>
        </authorList>
    </citation>
    <scope>NUCLEOTIDE SEQUENCE</scope>
    <source>
        <strain evidence="1">NWHC 24266-5</strain>
    </source>
</reference>
<gene>
    <name evidence="1" type="ORF">LOY88_006453</name>
</gene>
<name>A0ACB8UNP2_9EURO</name>
<proteinExistence type="predicted"/>
<sequence>MYGLLYENLPASKSIHEKTMASAIKAGVQLMFIRAQSSPAAIKRILNPSLEGAGTRVYPPQTAPLDKQIGVRLDKGERVHGKENVIKMKLQVNKNADNPTLKNMANKDPHAVVSEVEIDVTQDPTVENLRKVFDNLGDNIII</sequence>